<accession>A0A3G2E9K5</accession>
<gene>
    <name evidence="1" type="ORF">D9M09_14710</name>
</gene>
<sequence length="89" mass="9841">MVALAATVLPVHQVRFDGFRARLPASLPTLLVQAEIAVAGAHEHGHGHHLHIWTNLLLRCLLLTPGPQRWRWQEIESTTMPSRAATAPT</sequence>
<dbReference type="Proteomes" id="UP000279594">
    <property type="component" value="Chromosome"/>
</dbReference>
<evidence type="ECO:0000313" key="1">
    <source>
        <dbReference type="EMBL" id="AYM76911.1"/>
    </source>
</evidence>
<evidence type="ECO:0000313" key="2">
    <source>
        <dbReference type="Proteomes" id="UP000279594"/>
    </source>
</evidence>
<reference evidence="1 2" key="1">
    <citation type="submission" date="2018-10" db="EMBL/GenBank/DDBJ databases">
        <title>Effects of UV and annual dynamics of microbial communities in freshwater RAS systems.</title>
        <authorList>
            <person name="Bekkelund A.K."/>
            <person name="Hansen B.R."/>
            <person name="Stokken H."/>
            <person name="Eriksen B.F."/>
            <person name="Kashulin N.A."/>
        </authorList>
    </citation>
    <scope>NUCLEOTIDE SEQUENCE [LARGE SCALE GENOMIC DNA]</scope>
    <source>
        <strain evidence="1 2">BHSEK</strain>
    </source>
</reference>
<keyword evidence="2" id="KW-1185">Reference proteome</keyword>
<dbReference type="EMBL" id="CP033019">
    <property type="protein sequence ID" value="AYM76911.1"/>
    <property type="molecule type" value="Genomic_DNA"/>
</dbReference>
<organism evidence="1 2">
    <name type="scientific">Janthinobacterium agaricidamnosum</name>
    <dbReference type="NCBI Taxonomy" id="55508"/>
    <lineage>
        <taxon>Bacteria</taxon>
        <taxon>Pseudomonadati</taxon>
        <taxon>Pseudomonadota</taxon>
        <taxon>Betaproteobacteria</taxon>
        <taxon>Burkholderiales</taxon>
        <taxon>Oxalobacteraceae</taxon>
        <taxon>Janthinobacterium</taxon>
    </lineage>
</organism>
<proteinExistence type="predicted"/>
<dbReference type="RefSeq" id="WP_121669713.1">
    <property type="nucleotide sequence ID" value="NZ_CP033019.1"/>
</dbReference>
<protein>
    <submittedName>
        <fullName evidence="1">Uncharacterized protein</fullName>
    </submittedName>
</protein>
<name>A0A3G2E9K5_9BURK</name>
<dbReference type="AlphaFoldDB" id="A0A3G2E9K5"/>